<dbReference type="Pfam" id="PF00512">
    <property type="entry name" value="HisKA"/>
    <property type="match status" value="1"/>
</dbReference>
<evidence type="ECO:0000313" key="16">
    <source>
        <dbReference type="EMBL" id="GAK56399.1"/>
    </source>
</evidence>
<dbReference type="Proteomes" id="UP000030661">
    <property type="component" value="Unassembled WGS sequence"/>
</dbReference>
<keyword evidence="11" id="KW-0472">Membrane</keyword>
<dbReference type="Gene3D" id="3.30.565.10">
    <property type="entry name" value="Histidine kinase-like ATPase, C-terminal domain"/>
    <property type="match status" value="1"/>
</dbReference>
<keyword evidence="13" id="KW-0175">Coiled coil</keyword>
<dbReference type="Pfam" id="PF00072">
    <property type="entry name" value="Response_reg"/>
    <property type="match status" value="1"/>
</dbReference>
<feature type="domain" description="Histidine kinase" evidence="14">
    <location>
        <begin position="369"/>
        <end position="588"/>
    </location>
</feature>
<evidence type="ECO:0000256" key="3">
    <source>
        <dbReference type="ARBA" id="ARBA00012438"/>
    </source>
</evidence>
<dbReference type="SUPFAM" id="SSF55874">
    <property type="entry name" value="ATPase domain of HSP90 chaperone/DNA topoisomerase II/histidine kinase"/>
    <property type="match status" value="1"/>
</dbReference>
<feature type="coiled-coil region" evidence="13">
    <location>
        <begin position="335"/>
        <end position="362"/>
    </location>
</feature>
<dbReference type="PRINTS" id="PR00344">
    <property type="entry name" value="BCTRLSENSOR"/>
</dbReference>
<evidence type="ECO:0000256" key="12">
    <source>
        <dbReference type="PROSITE-ProRule" id="PRU00169"/>
    </source>
</evidence>
<dbReference type="PANTHER" id="PTHR43047">
    <property type="entry name" value="TWO-COMPONENT HISTIDINE PROTEIN KINASE"/>
    <property type="match status" value="1"/>
</dbReference>
<dbReference type="HOGENOM" id="CLU_000445_114_72_0"/>
<dbReference type="SUPFAM" id="SSF52172">
    <property type="entry name" value="CheY-like"/>
    <property type="match status" value="1"/>
</dbReference>
<dbReference type="GO" id="GO:0000155">
    <property type="term" value="F:phosphorelay sensor kinase activity"/>
    <property type="evidence" value="ECO:0007669"/>
    <property type="project" value="InterPro"/>
</dbReference>
<evidence type="ECO:0000256" key="1">
    <source>
        <dbReference type="ARBA" id="ARBA00000085"/>
    </source>
</evidence>
<keyword evidence="10" id="KW-0902">Two-component regulatory system</keyword>
<dbReference type="InterPro" id="IPR036890">
    <property type="entry name" value="HATPase_C_sf"/>
</dbReference>
<dbReference type="InterPro" id="IPR011006">
    <property type="entry name" value="CheY-like_superfamily"/>
</dbReference>
<dbReference type="InterPro" id="IPR003594">
    <property type="entry name" value="HATPase_dom"/>
</dbReference>
<keyword evidence="5 12" id="KW-0597">Phosphoprotein</keyword>
<dbReference type="Gene3D" id="3.30.450.40">
    <property type="match status" value="1"/>
</dbReference>
<dbReference type="Gene3D" id="3.40.50.2300">
    <property type="match status" value="1"/>
</dbReference>
<accession>A0A081BVP4</accession>
<dbReference type="InterPro" id="IPR005467">
    <property type="entry name" value="His_kinase_dom"/>
</dbReference>
<dbReference type="EC" id="2.7.13.3" evidence="3"/>
<dbReference type="eggNOG" id="COG2205">
    <property type="taxonomic scope" value="Bacteria"/>
</dbReference>
<dbReference type="PROSITE" id="PS50109">
    <property type="entry name" value="HIS_KIN"/>
    <property type="match status" value="1"/>
</dbReference>
<protein>
    <recommendedName>
        <fullName evidence="3">histidine kinase</fullName>
        <ecNumber evidence="3">2.7.13.3</ecNumber>
    </recommendedName>
</protein>
<dbReference type="eggNOG" id="COG3437">
    <property type="taxonomic scope" value="Bacteria"/>
</dbReference>
<dbReference type="InterPro" id="IPR029016">
    <property type="entry name" value="GAF-like_dom_sf"/>
</dbReference>
<dbReference type="SUPFAM" id="SSF47384">
    <property type="entry name" value="Homodimeric domain of signal transducing histidine kinase"/>
    <property type="match status" value="1"/>
</dbReference>
<dbReference type="Pfam" id="PF13185">
    <property type="entry name" value="GAF_2"/>
    <property type="match status" value="1"/>
</dbReference>
<feature type="coiled-coil region" evidence="13">
    <location>
        <begin position="137"/>
        <end position="171"/>
    </location>
</feature>
<dbReference type="SUPFAM" id="SSF55781">
    <property type="entry name" value="GAF domain-like"/>
    <property type="match status" value="1"/>
</dbReference>
<dbReference type="InterPro" id="IPR003018">
    <property type="entry name" value="GAF"/>
</dbReference>
<name>A0A081BVP4_VECG1</name>
<evidence type="ECO:0000313" key="17">
    <source>
        <dbReference type="Proteomes" id="UP000030661"/>
    </source>
</evidence>
<evidence type="ECO:0000256" key="10">
    <source>
        <dbReference type="ARBA" id="ARBA00023012"/>
    </source>
</evidence>
<evidence type="ECO:0000259" key="14">
    <source>
        <dbReference type="PROSITE" id="PS50109"/>
    </source>
</evidence>
<dbReference type="InterPro" id="IPR001789">
    <property type="entry name" value="Sig_transdc_resp-reg_receiver"/>
</dbReference>
<evidence type="ECO:0000256" key="7">
    <source>
        <dbReference type="ARBA" id="ARBA00022741"/>
    </source>
</evidence>
<keyword evidence="17" id="KW-1185">Reference proteome</keyword>
<dbReference type="FunFam" id="3.30.565.10:FF:000023">
    <property type="entry name" value="PAS domain-containing sensor histidine kinase"/>
    <property type="match status" value="1"/>
</dbReference>
<evidence type="ECO:0000256" key="13">
    <source>
        <dbReference type="SAM" id="Coils"/>
    </source>
</evidence>
<dbReference type="SMART" id="SM00387">
    <property type="entry name" value="HATPase_c"/>
    <property type="match status" value="1"/>
</dbReference>
<sequence length="596" mass="66925">MNNDYGAEDKASILIVDDMPENLRLLSDMLSKYGYLVRPLRESTMAFSSVIHTLPDLILLDVMMPDMDGYKLCECLKADQRTRDIPVIFISALAEVDDKVKGFAVGGVDYITKPFQQGDVIMRIRTQIALRKAQQRLQEQNVQLHQEIFERRRAEEELRRRNRELTLLNQISQLFSSSLELDQVLLTALQEIQRLLNVVSTSIWLLIPETEELECRQIIGPGSESLLHACLPAGQGITGWVAQHGESVIVPDVQSDARHYKSANSASDDSVVRSMLSVPLKIKGNIIGVLNLIDPQVARFTQEDLRFIEPIAGAAAIAIENARLYTMAQQEITERKRAETALLAAHNEVKEKNAQLEALNASKDKFFSIISHDLRSPFNTLLGFAQLLLEQLDQYSKADILSHVEKLYHSAERLYALLENLLTWSRIQRGAMEFRPEHLNLHEITDYTLDLLAAKAEQKQITLTNTVSENISVWADEQMLTTIMRNLVSNAVKFTTEGGSVTISAHSRDDHELEVAVVDTGLGIPQEHLSKLFRIDTRYTNVGTAGESGTGLGLNLCKDLVEKHYGKIWVESEPGQGSVFRFTLPLTECVQAPIQD</sequence>
<dbReference type="PANTHER" id="PTHR43047:SF72">
    <property type="entry name" value="OSMOSENSING HISTIDINE PROTEIN KINASE SLN1"/>
    <property type="match status" value="1"/>
</dbReference>
<evidence type="ECO:0000256" key="6">
    <source>
        <dbReference type="ARBA" id="ARBA00022679"/>
    </source>
</evidence>
<dbReference type="STRING" id="1499967.U27_03361"/>
<dbReference type="Pfam" id="PF02518">
    <property type="entry name" value="HATPase_c"/>
    <property type="match status" value="1"/>
</dbReference>
<evidence type="ECO:0000256" key="8">
    <source>
        <dbReference type="ARBA" id="ARBA00022777"/>
    </source>
</evidence>
<evidence type="ECO:0000256" key="9">
    <source>
        <dbReference type="ARBA" id="ARBA00022840"/>
    </source>
</evidence>
<dbReference type="CDD" id="cd00082">
    <property type="entry name" value="HisKA"/>
    <property type="match status" value="1"/>
</dbReference>
<dbReference type="CDD" id="cd19920">
    <property type="entry name" value="REC_PA4781-like"/>
    <property type="match status" value="1"/>
</dbReference>
<evidence type="ECO:0000256" key="4">
    <source>
        <dbReference type="ARBA" id="ARBA00022475"/>
    </source>
</evidence>
<dbReference type="AlphaFoldDB" id="A0A081BVP4"/>
<dbReference type="PROSITE" id="PS50110">
    <property type="entry name" value="RESPONSE_REGULATORY"/>
    <property type="match status" value="1"/>
</dbReference>
<gene>
    <name evidence="16" type="ORF">U27_03361</name>
</gene>
<feature type="modified residue" description="4-aspartylphosphate" evidence="12">
    <location>
        <position position="61"/>
    </location>
</feature>
<keyword evidence="8 16" id="KW-0418">Kinase</keyword>
<dbReference type="InterPro" id="IPR036097">
    <property type="entry name" value="HisK_dim/P_sf"/>
</dbReference>
<dbReference type="SMART" id="SM00388">
    <property type="entry name" value="HisKA"/>
    <property type="match status" value="1"/>
</dbReference>
<evidence type="ECO:0000256" key="11">
    <source>
        <dbReference type="ARBA" id="ARBA00023136"/>
    </source>
</evidence>
<keyword evidence="9" id="KW-0067">ATP-binding</keyword>
<keyword evidence="4" id="KW-1003">Cell membrane</keyword>
<dbReference type="GO" id="GO:0005886">
    <property type="term" value="C:plasma membrane"/>
    <property type="evidence" value="ECO:0007669"/>
    <property type="project" value="UniProtKB-SubCell"/>
</dbReference>
<dbReference type="InterPro" id="IPR004358">
    <property type="entry name" value="Sig_transdc_His_kin-like_C"/>
</dbReference>
<evidence type="ECO:0000259" key="15">
    <source>
        <dbReference type="PROSITE" id="PS50110"/>
    </source>
</evidence>
<feature type="domain" description="Response regulatory" evidence="15">
    <location>
        <begin position="12"/>
        <end position="128"/>
    </location>
</feature>
<keyword evidence="7" id="KW-0547">Nucleotide-binding</keyword>
<reference evidence="16" key="1">
    <citation type="journal article" date="2015" name="PeerJ">
        <title>First genomic representation of candidate bacterial phylum KSB3 points to enhanced environmental sensing as a trigger of wastewater bulking.</title>
        <authorList>
            <person name="Sekiguchi Y."/>
            <person name="Ohashi A."/>
            <person name="Parks D.H."/>
            <person name="Yamauchi T."/>
            <person name="Tyson G.W."/>
            <person name="Hugenholtz P."/>
        </authorList>
    </citation>
    <scope>NUCLEOTIDE SEQUENCE [LARGE SCALE GENOMIC DNA]</scope>
</reference>
<dbReference type="GO" id="GO:0009927">
    <property type="term" value="F:histidine phosphotransfer kinase activity"/>
    <property type="evidence" value="ECO:0007669"/>
    <property type="project" value="TreeGrafter"/>
</dbReference>
<dbReference type="EMBL" id="DF820464">
    <property type="protein sequence ID" value="GAK56399.1"/>
    <property type="molecule type" value="Genomic_DNA"/>
</dbReference>
<dbReference type="SMART" id="SM00065">
    <property type="entry name" value="GAF"/>
    <property type="match status" value="1"/>
</dbReference>
<organism evidence="16">
    <name type="scientific">Vecturithrix granuli</name>
    <dbReference type="NCBI Taxonomy" id="1499967"/>
    <lineage>
        <taxon>Bacteria</taxon>
        <taxon>Candidatus Moduliflexota</taxon>
        <taxon>Candidatus Vecturitrichia</taxon>
        <taxon>Candidatus Vecturitrichales</taxon>
        <taxon>Candidatus Vecturitrichaceae</taxon>
        <taxon>Candidatus Vecturithrix</taxon>
    </lineage>
</organism>
<dbReference type="Gene3D" id="1.10.287.130">
    <property type="match status" value="1"/>
</dbReference>
<dbReference type="GO" id="GO:0005524">
    <property type="term" value="F:ATP binding"/>
    <property type="evidence" value="ECO:0007669"/>
    <property type="project" value="UniProtKB-KW"/>
</dbReference>
<dbReference type="SMART" id="SM00448">
    <property type="entry name" value="REC"/>
    <property type="match status" value="1"/>
</dbReference>
<dbReference type="InterPro" id="IPR003661">
    <property type="entry name" value="HisK_dim/P_dom"/>
</dbReference>
<evidence type="ECO:0000256" key="5">
    <source>
        <dbReference type="ARBA" id="ARBA00022553"/>
    </source>
</evidence>
<proteinExistence type="predicted"/>
<comment type="subcellular location">
    <subcellularLocation>
        <location evidence="2">Cell membrane</location>
    </subcellularLocation>
</comment>
<comment type="catalytic activity">
    <reaction evidence="1">
        <text>ATP + protein L-histidine = ADP + protein N-phospho-L-histidine.</text>
        <dbReference type="EC" id="2.7.13.3"/>
    </reaction>
</comment>
<keyword evidence="6" id="KW-0808">Transferase</keyword>
<evidence type="ECO:0000256" key="2">
    <source>
        <dbReference type="ARBA" id="ARBA00004236"/>
    </source>
</evidence>